<dbReference type="InterPro" id="IPR003695">
    <property type="entry name" value="Ppx_GppA_N"/>
</dbReference>
<sequence length="303" mass="34280">MLKIQKYAAIDIGSNAVRLLISNIIEQDDKPVVFKKNSLVRVPIRLGADVFLNGEISEYNQLRMVDTMQAFSLLMKSHGVVRYKACATSAMREAKNSSPLTDKILESCGINIDIIDGEEEAAIIAETDLHLFIDSNKTYLYVDVGGGSTEFSIIHNGKKIKSKSFRIGTVRLLNDIVKNETWVELEHWIKENTKDYYKIELIGSGGNINKIFKISGKDVGKPLTYFYLTTYYKMLQNYSYEERITELNLNQDRADVIIPATRIYLSAMKWSGAKDIFVPKIGLSDGIIKSIYYETVSSVEVEE</sequence>
<accession>A0A842IPZ5</accession>
<dbReference type="PANTHER" id="PTHR30005:SF0">
    <property type="entry name" value="RETROGRADE REGULATION PROTEIN 2"/>
    <property type="match status" value="1"/>
</dbReference>
<comment type="caution">
    <text evidence="2">The sequence shown here is derived from an EMBL/GenBank/DDBJ whole genome shotgun (WGS) entry which is preliminary data.</text>
</comment>
<dbReference type="SUPFAM" id="SSF53067">
    <property type="entry name" value="Actin-like ATPase domain"/>
    <property type="match status" value="2"/>
</dbReference>
<dbReference type="Proteomes" id="UP000533900">
    <property type="component" value="Unassembled WGS sequence"/>
</dbReference>
<dbReference type="EMBL" id="JACLCP010000002">
    <property type="protein sequence ID" value="MBC2844871.1"/>
    <property type="molecule type" value="Genomic_DNA"/>
</dbReference>
<dbReference type="InterPro" id="IPR050273">
    <property type="entry name" value="GppA/Ppx_hydrolase"/>
</dbReference>
<evidence type="ECO:0000313" key="3">
    <source>
        <dbReference type="Proteomes" id="UP000533900"/>
    </source>
</evidence>
<dbReference type="Gene3D" id="3.30.420.40">
    <property type="match status" value="1"/>
</dbReference>
<evidence type="ECO:0000259" key="1">
    <source>
        <dbReference type="Pfam" id="PF02541"/>
    </source>
</evidence>
<evidence type="ECO:0000313" key="2">
    <source>
        <dbReference type="EMBL" id="MBC2844871.1"/>
    </source>
</evidence>
<reference evidence="2" key="1">
    <citation type="submission" date="2020-08" db="EMBL/GenBank/DDBJ databases">
        <title>Winogradskyella ouciana sp. nov., isolated from the hadal seawater of the Mariana Trench.</title>
        <authorList>
            <person name="He X."/>
        </authorList>
    </citation>
    <scope>NUCLEOTIDE SEQUENCE [LARGE SCALE GENOMIC DNA]</scope>
    <source>
        <strain evidence="2">KCTC 52348</strain>
    </source>
</reference>
<dbReference type="GO" id="GO:0016462">
    <property type="term" value="F:pyrophosphatase activity"/>
    <property type="evidence" value="ECO:0007669"/>
    <property type="project" value="TreeGrafter"/>
</dbReference>
<dbReference type="RefSeq" id="WP_185788599.1">
    <property type="nucleotide sequence ID" value="NZ_CANMIT010000010.1"/>
</dbReference>
<gene>
    <name evidence="2" type="ORF">H7F21_07195</name>
</gene>
<keyword evidence="3" id="KW-1185">Reference proteome</keyword>
<dbReference type="Gene3D" id="3.30.420.150">
    <property type="entry name" value="Exopolyphosphatase. Domain 2"/>
    <property type="match status" value="1"/>
</dbReference>
<dbReference type="PANTHER" id="PTHR30005">
    <property type="entry name" value="EXOPOLYPHOSPHATASE"/>
    <property type="match status" value="1"/>
</dbReference>
<dbReference type="Pfam" id="PF02541">
    <property type="entry name" value="Ppx-GppA"/>
    <property type="match status" value="1"/>
</dbReference>
<dbReference type="InterPro" id="IPR043129">
    <property type="entry name" value="ATPase_NBD"/>
</dbReference>
<organism evidence="2 3">
    <name type="scientific">Winogradskyella flava</name>
    <dbReference type="NCBI Taxonomy" id="1884876"/>
    <lineage>
        <taxon>Bacteria</taxon>
        <taxon>Pseudomonadati</taxon>
        <taxon>Bacteroidota</taxon>
        <taxon>Flavobacteriia</taxon>
        <taxon>Flavobacteriales</taxon>
        <taxon>Flavobacteriaceae</taxon>
        <taxon>Winogradskyella</taxon>
    </lineage>
</organism>
<dbReference type="CDD" id="cd24006">
    <property type="entry name" value="ASKHA_NBD_PPX_GppA"/>
    <property type="match status" value="1"/>
</dbReference>
<feature type="domain" description="Ppx/GppA phosphatase N-terminal" evidence="1">
    <location>
        <begin position="44"/>
        <end position="290"/>
    </location>
</feature>
<proteinExistence type="predicted"/>
<dbReference type="AlphaFoldDB" id="A0A842IPZ5"/>
<protein>
    <submittedName>
        <fullName evidence="2">Rod shape-determining protein</fullName>
    </submittedName>
</protein>
<name>A0A842IPZ5_9FLAO</name>